<feature type="domain" description="Nitroreductase" evidence="2">
    <location>
        <begin position="112"/>
        <end position="245"/>
    </location>
</feature>
<dbReference type="KEGG" id="dol:Dole_2124"/>
<dbReference type="eggNOG" id="COG0778">
    <property type="taxonomic scope" value="Bacteria"/>
</dbReference>
<evidence type="ECO:0000256" key="1">
    <source>
        <dbReference type="SAM" id="Phobius"/>
    </source>
</evidence>
<accession>A8ZTZ5</accession>
<dbReference type="PANTHER" id="PTHR43745">
    <property type="entry name" value="NITROREDUCTASE MJ1384-RELATED"/>
    <property type="match status" value="1"/>
</dbReference>
<sequence>MTSRSGKRQNPLMNRMLNHYHRITGYDRHAMVPHSLDWENQPSPCKIYQGLGGVDLADVSLLNDTLFSDVMESLTPAAAGRTMSLEALSRACLLANGPTGRSRQGDGWFYYRSAPSAGALYPNELYLVWPGAPDLEAGVYHVDVHNRRLTRLRRGGFAPFLRSACPAFGKAVRAVFVVSALFFRSAWKYRKRAYRYVLLDGGHLAESTRLALAAAGFSASVVYDFNDAGLNRLLGLDEKREGAIACIGINGPAIPETPGTQDVDNLPGNVLQAGRVSSREKIYPEIVKVHADSSACGPSAAVPRIGANDLGLAIESWQPVSGSGGLRAAPWKMGYAEAVVRRRSRRNFVPARLSAVQFSGLLESICRAYLSPDREHPAGACGTICTGFLCRNAEGLEPGFYLVDPEKRQIGRAGSGDLTVAMTDACLNQAWLKNAALHFVFMTNLEILDQDLGSRGYRHAMMSAGRLGHVLYLSATALGLGCCGIGAFYDREAEQILGLNPPSAMLYLVGVGPVPDRG</sequence>
<reference evidence="3 4" key="1">
    <citation type="submission" date="2007-10" db="EMBL/GenBank/DDBJ databases">
        <title>Complete sequence of Desulfococcus oleovorans Hxd3.</title>
        <authorList>
            <consortium name="US DOE Joint Genome Institute"/>
            <person name="Copeland A."/>
            <person name="Lucas S."/>
            <person name="Lapidus A."/>
            <person name="Barry K."/>
            <person name="Glavina del Rio T."/>
            <person name="Dalin E."/>
            <person name="Tice H."/>
            <person name="Pitluck S."/>
            <person name="Kiss H."/>
            <person name="Brettin T."/>
            <person name="Bruce D."/>
            <person name="Detter J.C."/>
            <person name="Han C."/>
            <person name="Schmutz J."/>
            <person name="Larimer F."/>
            <person name="Land M."/>
            <person name="Hauser L."/>
            <person name="Kyrpides N."/>
            <person name="Kim E."/>
            <person name="Wawrik B."/>
            <person name="Richardson P."/>
        </authorList>
    </citation>
    <scope>NUCLEOTIDE SEQUENCE [LARGE SCALE GENOMIC DNA]</scope>
    <source>
        <strain evidence="4">DSM 6200 / JCM 39069 / Hxd3</strain>
    </source>
</reference>
<gene>
    <name evidence="3" type="ordered locus">Dole_2124</name>
</gene>
<dbReference type="STRING" id="96561.Dole_2124"/>
<dbReference type="InterPro" id="IPR020051">
    <property type="entry name" value="SagB-type_dehydrogenase"/>
</dbReference>
<proteinExistence type="predicted"/>
<keyword evidence="1" id="KW-1133">Transmembrane helix</keyword>
<evidence type="ECO:0000259" key="2">
    <source>
        <dbReference type="Pfam" id="PF00881"/>
    </source>
</evidence>
<feature type="domain" description="Nitroreductase" evidence="2">
    <location>
        <begin position="341"/>
        <end position="512"/>
    </location>
</feature>
<dbReference type="HOGENOM" id="CLU_040017_0_0_7"/>
<dbReference type="EMBL" id="CP000859">
    <property type="protein sequence ID" value="ABW67928.1"/>
    <property type="molecule type" value="Genomic_DNA"/>
</dbReference>
<dbReference type="InterPro" id="IPR029479">
    <property type="entry name" value="Nitroreductase"/>
</dbReference>
<dbReference type="Gene3D" id="3.40.109.10">
    <property type="entry name" value="NADH Oxidase"/>
    <property type="match status" value="2"/>
</dbReference>
<dbReference type="NCBIfam" id="TIGR03605">
    <property type="entry name" value="antibiot_sagB"/>
    <property type="match status" value="1"/>
</dbReference>
<name>A8ZTZ5_DESOH</name>
<dbReference type="GO" id="GO:0016491">
    <property type="term" value="F:oxidoreductase activity"/>
    <property type="evidence" value="ECO:0007669"/>
    <property type="project" value="InterPro"/>
</dbReference>
<organism evidence="3 4">
    <name type="scientific">Desulfosudis oleivorans (strain DSM 6200 / JCM 39069 / Hxd3)</name>
    <name type="common">Desulfococcus oleovorans</name>
    <dbReference type="NCBI Taxonomy" id="96561"/>
    <lineage>
        <taxon>Bacteria</taxon>
        <taxon>Pseudomonadati</taxon>
        <taxon>Thermodesulfobacteriota</taxon>
        <taxon>Desulfobacteria</taxon>
        <taxon>Desulfobacterales</taxon>
        <taxon>Desulfosudaceae</taxon>
        <taxon>Desulfosudis</taxon>
    </lineage>
</organism>
<dbReference type="AlphaFoldDB" id="A8ZTZ5"/>
<dbReference type="CDD" id="cd02142">
    <property type="entry name" value="McbC_SagB-like_oxidoreductase"/>
    <property type="match status" value="2"/>
</dbReference>
<keyword evidence="1" id="KW-0812">Transmembrane</keyword>
<evidence type="ECO:0000313" key="4">
    <source>
        <dbReference type="Proteomes" id="UP000008561"/>
    </source>
</evidence>
<dbReference type="PANTHER" id="PTHR43745:SF2">
    <property type="entry name" value="NITROREDUCTASE MJ1384-RELATED"/>
    <property type="match status" value="1"/>
</dbReference>
<dbReference type="InterPro" id="IPR052544">
    <property type="entry name" value="Bacteriocin_Proc_Enz"/>
</dbReference>
<keyword evidence="4" id="KW-1185">Reference proteome</keyword>
<dbReference type="InterPro" id="IPR000415">
    <property type="entry name" value="Nitroreductase-like"/>
</dbReference>
<protein>
    <recommendedName>
        <fullName evidence="2">Nitroreductase domain-containing protein</fullName>
    </recommendedName>
</protein>
<keyword evidence="1" id="KW-0472">Membrane</keyword>
<evidence type="ECO:0000313" key="3">
    <source>
        <dbReference type="EMBL" id="ABW67928.1"/>
    </source>
</evidence>
<dbReference type="Pfam" id="PF00881">
    <property type="entry name" value="Nitroreductase"/>
    <property type="match status" value="2"/>
</dbReference>
<feature type="transmembrane region" description="Helical" evidence="1">
    <location>
        <begin position="470"/>
        <end position="489"/>
    </location>
</feature>
<dbReference type="Proteomes" id="UP000008561">
    <property type="component" value="Chromosome"/>
</dbReference>
<dbReference type="SUPFAM" id="SSF55469">
    <property type="entry name" value="FMN-dependent nitroreductase-like"/>
    <property type="match status" value="2"/>
</dbReference>